<keyword evidence="1" id="KW-0812">Transmembrane</keyword>
<evidence type="ECO:0000313" key="2">
    <source>
        <dbReference type="EMBL" id="OMF53023.1"/>
    </source>
</evidence>
<reference evidence="2 3" key="1">
    <citation type="submission" date="2016-11" db="EMBL/GenBank/DDBJ databases">
        <title>Paenibacillus species isolates.</title>
        <authorList>
            <person name="Beno S.M."/>
        </authorList>
    </citation>
    <scope>NUCLEOTIDE SEQUENCE [LARGE SCALE GENOMIC DNA]</scope>
    <source>
        <strain evidence="2 3">FSL R5-0378</strain>
    </source>
</reference>
<keyword evidence="1" id="KW-0472">Membrane</keyword>
<dbReference type="EMBL" id="MRTP01000005">
    <property type="protein sequence ID" value="OMF53023.1"/>
    <property type="molecule type" value="Genomic_DNA"/>
</dbReference>
<keyword evidence="3" id="KW-1185">Reference proteome</keyword>
<feature type="transmembrane region" description="Helical" evidence="1">
    <location>
        <begin position="56"/>
        <end position="76"/>
    </location>
</feature>
<dbReference type="RefSeq" id="WP_076171949.1">
    <property type="nucleotide sequence ID" value="NZ_MRTP01000005.1"/>
</dbReference>
<gene>
    <name evidence="2" type="ORF">BK138_19090</name>
</gene>
<organism evidence="2 3">
    <name type="scientific">Paenibacillus rhizosphaerae</name>
    <dbReference type="NCBI Taxonomy" id="297318"/>
    <lineage>
        <taxon>Bacteria</taxon>
        <taxon>Bacillati</taxon>
        <taxon>Bacillota</taxon>
        <taxon>Bacilli</taxon>
        <taxon>Bacillales</taxon>
        <taxon>Paenibacillaceae</taxon>
        <taxon>Paenibacillus</taxon>
    </lineage>
</organism>
<proteinExistence type="predicted"/>
<dbReference type="AlphaFoldDB" id="A0A1R1EME7"/>
<dbReference type="Proteomes" id="UP000187172">
    <property type="component" value="Unassembled WGS sequence"/>
</dbReference>
<comment type="caution">
    <text evidence="2">The sequence shown here is derived from an EMBL/GenBank/DDBJ whole genome shotgun (WGS) entry which is preliminary data.</text>
</comment>
<evidence type="ECO:0000313" key="3">
    <source>
        <dbReference type="Proteomes" id="UP000187172"/>
    </source>
</evidence>
<accession>A0A1R1EME7</accession>
<dbReference type="STRING" id="297318.BK138_19090"/>
<name>A0A1R1EME7_9BACL</name>
<evidence type="ECO:0000256" key="1">
    <source>
        <dbReference type="SAM" id="Phobius"/>
    </source>
</evidence>
<keyword evidence="1" id="KW-1133">Transmembrane helix</keyword>
<protein>
    <submittedName>
        <fullName evidence="2">Uncharacterized protein</fullName>
    </submittedName>
</protein>
<sequence>MTTSKHYSAAKKYMNRRVKIKTKYGSTFYGKIVKVSSSKVYLKVSSVSSSPGKAHISFFPFILPLVLFDLLVIVLADGRHHHVPHPHYPHGPYPGPYRRL</sequence>